<keyword evidence="4" id="KW-1035">Host cytoplasm</keyword>
<evidence type="ECO:0000256" key="3">
    <source>
        <dbReference type="ARBA" id="ARBA00022844"/>
    </source>
</evidence>
<dbReference type="GO" id="GO:0044423">
    <property type="term" value="C:virion component"/>
    <property type="evidence" value="ECO:0007669"/>
    <property type="project" value="UniProtKB-KW"/>
</dbReference>
<dbReference type="CDD" id="cd00205">
    <property type="entry name" value="rhv_like"/>
    <property type="match status" value="1"/>
</dbReference>
<gene>
    <name evidence="7" type="primary">VP1</name>
</gene>
<feature type="region of interest" description="Disordered" evidence="5">
    <location>
        <begin position="1"/>
        <end position="34"/>
    </location>
</feature>
<dbReference type="InterPro" id="IPR004005">
    <property type="entry name" value="Calicivirus_coat"/>
</dbReference>
<reference evidence="7" key="1">
    <citation type="submission" date="2020-11" db="EMBL/GenBank/DDBJ databases">
        <authorList>
            <person name="Liu X."/>
            <person name="Liu Y."/>
            <person name="Bi J."/>
            <person name="Yin G."/>
        </authorList>
    </citation>
    <scope>NUCLEOTIDE SEQUENCE</scope>
    <source>
        <strain evidence="7">YNQB2020</strain>
    </source>
</reference>
<evidence type="ECO:0000256" key="1">
    <source>
        <dbReference type="ARBA" id="ARBA00004192"/>
    </source>
</evidence>
<dbReference type="EMBL" id="MW285639">
    <property type="protein sequence ID" value="UHN91785.1"/>
    <property type="molecule type" value="Genomic_RNA"/>
</dbReference>
<evidence type="ECO:0000256" key="2">
    <source>
        <dbReference type="ARBA" id="ARBA00004328"/>
    </source>
</evidence>
<protein>
    <submittedName>
        <fullName evidence="7">VP1</fullName>
    </submittedName>
</protein>
<keyword evidence="3" id="KW-0946">Virion</keyword>
<dbReference type="InterPro" id="IPR029053">
    <property type="entry name" value="Viral_coat"/>
</dbReference>
<accession>A0A8K1XHB1</accession>
<dbReference type="Gene3D" id="2.60.120.20">
    <property type="match status" value="1"/>
</dbReference>
<proteinExistence type="predicted"/>
<sequence length="568" mass="60765">MEGNRSQQGIATPSQDAPRNTQVAPPGTIGPSDAALVPVNPEQPNLPAQRAELAIATGAVSSNVPESVRRCYALLRTVPWNTRQPQGTLLTAVSLHPNINPYTSHLSQMYAGWGGSMEVRVTVSGSGLYAGKLLCGVLPPGIEPTTVLNPGVLPHAMVDARLTDPAVFNLPDVRAVDYHRTDGEESTVTLGIWVMQPLINPFGSTEAVSTAWVSIETMPGADFDLCLLKPPQQRMANGASPDSLLPRRLQRHRGNRAGGFIVGAVIVGSANQINRHFSATGTTLGWSTAGVEPMAFAIGEMQTGTNTNPKVGYHIEVGSDQRGPIYPNIVNQWPDFAVNSSYTWNDNEIIPTNAVAGTVMHFQDNGDVSETEIGRMFPVAMYSTGTARGRLVAAFNPASMYLVRTDSVNAPNGWVTSGANNGNGYFTPLWGHGNGNMIGDKICNMEGANYVFNSSGPDNILLWKERIFSDYNGSCVLYSSQLDTTATTLQEGPVNIPENMMAVYNAESNSANFQLGIRRDGYAVTGGTIGTHVDLDPETTFTFAGLYPLTSSLIGPHGSEGRARIVWS</sequence>
<dbReference type="Pfam" id="PF00915">
    <property type="entry name" value="Calici_coat"/>
    <property type="match status" value="1"/>
</dbReference>
<comment type="subcellular location">
    <subcellularLocation>
        <location evidence="1">Host cytoplasm</location>
    </subcellularLocation>
    <subcellularLocation>
        <location evidence="2">Virion</location>
    </subcellularLocation>
</comment>
<evidence type="ECO:0000259" key="6">
    <source>
        <dbReference type="Pfam" id="PF00915"/>
    </source>
</evidence>
<organism evidence="7">
    <name type="scientific">Sapovirus GV</name>
    <dbReference type="NCBI Taxonomy" id="515180"/>
    <lineage>
        <taxon>Viruses</taxon>
        <taxon>Riboviria</taxon>
        <taxon>Orthornavirae</taxon>
        <taxon>Pisuviricota</taxon>
        <taxon>Pisoniviricetes</taxon>
        <taxon>Picornavirales</taxon>
        <taxon>Caliciviridae</taxon>
        <taxon>Sapovirus</taxon>
        <taxon>Sapovirus sapporoense</taxon>
        <taxon>Sapporo virus</taxon>
    </lineage>
</organism>
<dbReference type="SUPFAM" id="SSF88633">
    <property type="entry name" value="Positive stranded ssRNA viruses"/>
    <property type="match status" value="1"/>
</dbReference>
<feature type="compositionally biased region" description="Polar residues" evidence="5">
    <location>
        <begin position="1"/>
        <end position="23"/>
    </location>
</feature>
<name>A0A8K1XHB1_9CALI</name>
<evidence type="ECO:0000256" key="4">
    <source>
        <dbReference type="ARBA" id="ARBA00023200"/>
    </source>
</evidence>
<dbReference type="GO" id="GO:0030430">
    <property type="term" value="C:host cell cytoplasm"/>
    <property type="evidence" value="ECO:0007669"/>
    <property type="project" value="UniProtKB-SubCell"/>
</dbReference>
<evidence type="ECO:0000313" key="7">
    <source>
        <dbReference type="EMBL" id="UHN91785.1"/>
    </source>
</evidence>
<evidence type="ECO:0000256" key="5">
    <source>
        <dbReference type="SAM" id="MobiDB-lite"/>
    </source>
</evidence>
<feature type="domain" description="Calicivirus coat protein" evidence="6">
    <location>
        <begin position="48"/>
        <end position="295"/>
    </location>
</feature>
<dbReference type="InterPro" id="IPR033703">
    <property type="entry name" value="Rhv-like"/>
</dbReference>